<evidence type="ECO:0000256" key="1">
    <source>
        <dbReference type="ARBA" id="ARBA00004370"/>
    </source>
</evidence>
<dbReference type="PANTHER" id="PTHR46418:SF1">
    <property type="entry name" value="G-PROTEIN COUPLED RECEPTORS FAMILY 1 PROFILE DOMAIN-CONTAINING PROTEIN-RELATED"/>
    <property type="match status" value="1"/>
</dbReference>
<evidence type="ECO:0000256" key="2">
    <source>
        <dbReference type="ARBA" id="ARBA00022692"/>
    </source>
</evidence>
<evidence type="ECO:0000313" key="9">
    <source>
        <dbReference type="WormBase" id="CBG21855"/>
    </source>
</evidence>
<keyword evidence="4 5" id="KW-0472">Membrane</keyword>
<comment type="subcellular location">
    <subcellularLocation>
        <location evidence="1">Membrane</location>
    </subcellularLocation>
</comment>
<dbReference type="PROSITE" id="PS50262">
    <property type="entry name" value="G_PROTEIN_RECEP_F1_2"/>
    <property type="match status" value="1"/>
</dbReference>
<dbReference type="GO" id="GO:0016020">
    <property type="term" value="C:membrane"/>
    <property type="evidence" value="ECO:0007669"/>
    <property type="project" value="UniProtKB-SubCell"/>
</dbReference>
<evidence type="ECO:0000256" key="3">
    <source>
        <dbReference type="ARBA" id="ARBA00022989"/>
    </source>
</evidence>
<dbReference type="HOGENOM" id="CLU_059075_0_1_1"/>
<dbReference type="Proteomes" id="UP000008549">
    <property type="component" value="Unassembled WGS sequence"/>
</dbReference>
<name>A8Y0Z7_CAEBR</name>
<feature type="domain" description="G-protein coupled receptors family 1 profile" evidence="6">
    <location>
        <begin position="22"/>
        <end position="201"/>
    </location>
</feature>
<dbReference type="eggNOG" id="ENOG502TFUP">
    <property type="taxonomic scope" value="Eukaryota"/>
</dbReference>
<dbReference type="STRING" id="6238.A8Y0Z7"/>
<proteinExistence type="predicted"/>
<organism evidence="7 8">
    <name type="scientific">Caenorhabditis briggsae</name>
    <dbReference type="NCBI Taxonomy" id="6238"/>
    <lineage>
        <taxon>Eukaryota</taxon>
        <taxon>Metazoa</taxon>
        <taxon>Ecdysozoa</taxon>
        <taxon>Nematoda</taxon>
        <taxon>Chromadorea</taxon>
        <taxon>Rhabditida</taxon>
        <taxon>Rhabditina</taxon>
        <taxon>Rhabditomorpha</taxon>
        <taxon>Rhabditoidea</taxon>
        <taxon>Rhabditidae</taxon>
        <taxon>Peloderinae</taxon>
        <taxon>Caenorhabditis</taxon>
    </lineage>
</organism>
<sequence>MSTIITTVSLSALVFSFINVLLNLYLLFMVFCKSKFSKNSSGLFLIYFRFAVDMLYSFATTIHFTYNILRMLSPDLVVKNLSFFIAWPNLIFGSIRSWTVLFITIDRVLATCIPIIYHLHRSKFPLLAVSIYIFAYVLFEQYILFGICAFIIDVPLSCANFGCTTNPCYHDYWEYYEQATRISLLDSFIIFVFDLLPIFLMSNFPEVNFRSVGPLSALCKNFGFVIESIITCGVLIGKNQQVQPGSVTRISRSVIVPT</sequence>
<dbReference type="OMA" id="FQATRIS"/>
<evidence type="ECO:0000256" key="4">
    <source>
        <dbReference type="ARBA" id="ARBA00023136"/>
    </source>
</evidence>
<evidence type="ECO:0000259" key="6">
    <source>
        <dbReference type="PROSITE" id="PS50262"/>
    </source>
</evidence>
<feature type="transmembrane region" description="Helical" evidence="5">
    <location>
        <begin position="12"/>
        <end position="32"/>
    </location>
</feature>
<dbReference type="InParanoid" id="A8Y0Z7"/>
<accession>A8Y0Z7</accession>
<feature type="transmembrane region" description="Helical" evidence="5">
    <location>
        <begin position="84"/>
        <end position="105"/>
    </location>
</feature>
<dbReference type="InterPro" id="IPR019420">
    <property type="entry name" value="7TM_GPCR_serpentine_rcpt_Srbc"/>
</dbReference>
<feature type="transmembrane region" description="Helical" evidence="5">
    <location>
        <begin position="126"/>
        <end position="152"/>
    </location>
</feature>
<gene>
    <name evidence="9" type="primary">srbc-59</name>
    <name evidence="9" type="synonym">srbc-59.1</name>
    <name evidence="7 9" type="ORF">CBG21855</name>
    <name evidence="7" type="ORF">CBG_21855</name>
</gene>
<dbReference type="AlphaFoldDB" id="A8Y0Z7"/>
<reference evidence="7 8" key="2">
    <citation type="journal article" date="2011" name="PLoS Genet.">
        <title>Caenorhabditis briggsae recombinant inbred line genotypes reveal inter-strain incompatibility and the evolution of recombination.</title>
        <authorList>
            <person name="Ross J.A."/>
            <person name="Koboldt D.C."/>
            <person name="Staisch J.E."/>
            <person name="Chamberlin H.M."/>
            <person name="Gupta B.P."/>
            <person name="Miller R.D."/>
            <person name="Baird S.E."/>
            <person name="Haag E.S."/>
        </authorList>
    </citation>
    <scope>NUCLEOTIDE SEQUENCE [LARGE SCALE GENOMIC DNA]</scope>
    <source>
        <strain evidence="7 8">AF16</strain>
    </source>
</reference>
<keyword evidence="8" id="KW-1185">Reference proteome</keyword>
<dbReference type="WormBase" id="CBG21855">
    <property type="protein sequence ID" value="CBP30868"/>
    <property type="gene ID" value="WBGene00040536"/>
    <property type="gene designation" value="Cbr-srbc-59"/>
</dbReference>
<keyword evidence="3 5" id="KW-1133">Transmembrane helix</keyword>
<dbReference type="Pfam" id="PF10316">
    <property type="entry name" value="7TM_GPCR_Srbc"/>
    <property type="match status" value="1"/>
</dbReference>
<evidence type="ECO:0000256" key="5">
    <source>
        <dbReference type="SAM" id="Phobius"/>
    </source>
</evidence>
<feature type="transmembrane region" description="Helical" evidence="5">
    <location>
        <begin position="44"/>
        <end position="64"/>
    </location>
</feature>
<evidence type="ECO:0000313" key="8">
    <source>
        <dbReference type="Proteomes" id="UP000008549"/>
    </source>
</evidence>
<evidence type="ECO:0000313" key="7">
    <source>
        <dbReference type="EMBL" id="CAP38566.2"/>
    </source>
</evidence>
<keyword evidence="2 5" id="KW-0812">Transmembrane</keyword>
<dbReference type="EMBL" id="HE601531">
    <property type="protein sequence ID" value="CAP38566.2"/>
    <property type="molecule type" value="Genomic_DNA"/>
</dbReference>
<reference evidence="7 8" key="1">
    <citation type="journal article" date="2003" name="PLoS Biol.">
        <title>The genome sequence of Caenorhabditis briggsae: a platform for comparative genomics.</title>
        <authorList>
            <person name="Stein L.D."/>
            <person name="Bao Z."/>
            <person name="Blasiar D."/>
            <person name="Blumenthal T."/>
            <person name="Brent M.R."/>
            <person name="Chen N."/>
            <person name="Chinwalla A."/>
            <person name="Clarke L."/>
            <person name="Clee C."/>
            <person name="Coghlan A."/>
            <person name="Coulson A."/>
            <person name="D'Eustachio P."/>
            <person name="Fitch D.H."/>
            <person name="Fulton L.A."/>
            <person name="Fulton R.E."/>
            <person name="Griffiths-Jones S."/>
            <person name="Harris T.W."/>
            <person name="Hillier L.W."/>
            <person name="Kamath R."/>
            <person name="Kuwabara P.E."/>
            <person name="Mardis E.R."/>
            <person name="Marra M.A."/>
            <person name="Miner T.L."/>
            <person name="Minx P."/>
            <person name="Mullikin J.C."/>
            <person name="Plumb R.W."/>
            <person name="Rogers J."/>
            <person name="Schein J.E."/>
            <person name="Sohrmann M."/>
            <person name="Spieth J."/>
            <person name="Stajich J.E."/>
            <person name="Wei C."/>
            <person name="Willey D."/>
            <person name="Wilson R.K."/>
            <person name="Durbin R."/>
            <person name="Waterston R.H."/>
        </authorList>
    </citation>
    <scope>NUCLEOTIDE SEQUENCE [LARGE SCALE GENOMIC DNA]</scope>
    <source>
        <strain evidence="7 8">AF16</strain>
    </source>
</reference>
<dbReference type="Gene3D" id="1.20.1070.10">
    <property type="entry name" value="Rhodopsin 7-helix transmembrane proteins"/>
    <property type="match status" value="1"/>
</dbReference>
<protein>
    <submittedName>
        <fullName evidence="7">Protein CBG21855</fullName>
    </submittedName>
</protein>
<dbReference type="InterPro" id="IPR017452">
    <property type="entry name" value="GPCR_Rhodpsn_7TM"/>
</dbReference>
<dbReference type="PANTHER" id="PTHR46418">
    <property type="entry name" value="SRBC-64-RELATED-RELATED"/>
    <property type="match status" value="1"/>
</dbReference>